<sequence length="289" mass="32100">MEFIRQRIERQVFSITGLALNQIDYENPKGDPGLFGPGSVCWTVHADFPSMLCGGIGALMLQMLHPLALAGVWDHSTFREDMIGRLRRTSQFIAGTTFAAQKDAEWLIGLVREIHGKVTGVAPDGRPYSANDPELLTWVHVAEVRSFMAGYLRYGDPTLSLAEQDRYFDEVALIAEALGAKNVPRTRQDIDAYIERMRPELCFNERTAEVLQLLLTAPTPNVVTKPVGYIMARAGVDLLPDWGLEMAGIKLSPLRRKAIQSGMHLLAPSLRWALRNGVSARAKRRMGSA</sequence>
<accession>A0A1H6ATZ7</accession>
<dbReference type="PANTHER" id="PTHR36151:SF3">
    <property type="entry name" value="ER-BOUND OXYGENASE MPAB_MPAB'_RUBBER OXYGENASE CATALYTIC DOMAIN-CONTAINING PROTEIN"/>
    <property type="match status" value="1"/>
</dbReference>
<dbReference type="Pfam" id="PF09995">
    <property type="entry name" value="MPAB_Lcp_cat"/>
    <property type="match status" value="1"/>
</dbReference>
<dbReference type="Proteomes" id="UP000236745">
    <property type="component" value="Unassembled WGS sequence"/>
</dbReference>
<dbReference type="PANTHER" id="PTHR36151">
    <property type="entry name" value="BLR2777 PROTEIN"/>
    <property type="match status" value="1"/>
</dbReference>
<dbReference type="AlphaFoldDB" id="A0A1H6ATZ7"/>
<organism evidence="2 3">
    <name type="scientific">Marinobacterium lutimaris</name>
    <dbReference type="NCBI Taxonomy" id="568106"/>
    <lineage>
        <taxon>Bacteria</taxon>
        <taxon>Pseudomonadati</taxon>
        <taxon>Pseudomonadota</taxon>
        <taxon>Gammaproteobacteria</taxon>
        <taxon>Oceanospirillales</taxon>
        <taxon>Oceanospirillaceae</taxon>
        <taxon>Marinobacterium</taxon>
    </lineage>
</organism>
<gene>
    <name evidence="2" type="ORF">SAMN05444390_102196</name>
</gene>
<dbReference type="InterPro" id="IPR018713">
    <property type="entry name" value="MPAB/Lcp_cat_dom"/>
</dbReference>
<dbReference type="RefSeq" id="WP_104003302.1">
    <property type="nucleotide sequence ID" value="NZ_FNVQ01000002.1"/>
</dbReference>
<proteinExistence type="predicted"/>
<reference evidence="2 3" key="1">
    <citation type="submission" date="2016-10" db="EMBL/GenBank/DDBJ databases">
        <authorList>
            <person name="de Groot N.N."/>
        </authorList>
    </citation>
    <scope>NUCLEOTIDE SEQUENCE [LARGE SCALE GENOMIC DNA]</scope>
    <source>
        <strain evidence="2 3">DSM 22012</strain>
    </source>
</reference>
<feature type="domain" description="ER-bound oxygenase mpaB/mpaB'/Rubber oxygenase catalytic" evidence="1">
    <location>
        <begin position="42"/>
        <end position="265"/>
    </location>
</feature>
<protein>
    <submittedName>
        <fullName evidence="2">Uncharacterized conserved protein, DUF2236 family</fullName>
    </submittedName>
</protein>
<dbReference type="GO" id="GO:0016491">
    <property type="term" value="F:oxidoreductase activity"/>
    <property type="evidence" value="ECO:0007669"/>
    <property type="project" value="InterPro"/>
</dbReference>
<keyword evidence="3" id="KW-1185">Reference proteome</keyword>
<dbReference type="EMBL" id="FNVQ01000002">
    <property type="protein sequence ID" value="SEG51734.1"/>
    <property type="molecule type" value="Genomic_DNA"/>
</dbReference>
<evidence type="ECO:0000313" key="2">
    <source>
        <dbReference type="EMBL" id="SEG51734.1"/>
    </source>
</evidence>
<evidence type="ECO:0000313" key="3">
    <source>
        <dbReference type="Proteomes" id="UP000236745"/>
    </source>
</evidence>
<name>A0A1H6ATZ7_9GAMM</name>
<dbReference type="OrthoDB" id="108890at2"/>
<evidence type="ECO:0000259" key="1">
    <source>
        <dbReference type="Pfam" id="PF09995"/>
    </source>
</evidence>